<sequence>MRKIILLLFISTIGLAQDKELPLGKITDSLLISGDRGTYAVYLPTTYSEEKKWPVIMVFDPSGRGELAVSHFIEASEKYGYIIAGSNNVKNATYQENFNIARAFYAEVLSRYSTDDNGIYLGGFSGGARLASAIAVISKNIKGVLACGASFANNNTYMPKRNSFLYVGIVGDEDFNYREMKSADDYLNKLKFDSDLLIFSEGHVWPPKHFITKGVRLLTLKSMTRNILPKNEEKIKQFYTEDLEFNRDLVNKNEMLYAYRDLEAMKENYRFYFEKDSIKDLQKEVKRTKNYRTQRNSQYYVDEIEPSYYMDYLNYLPRDIAAAELESLGYWEGEIISLNKDFINSPDPAKQKMGKRLISFLTVVPSELEASYNEEENLQNLLYINIFKTIITPKEYDAYLKVLKYTVKKGDYGMALFYLEKMLKNDFKDVDQLNNQEGITLLRIQPEYNDLLEAYGLETMY</sequence>
<dbReference type="EMBL" id="JH651379">
    <property type="protein sequence ID" value="EIJ39437.1"/>
    <property type="molecule type" value="Genomic_DNA"/>
</dbReference>
<dbReference type="Gene3D" id="3.40.50.1820">
    <property type="entry name" value="alpha/beta hydrolase"/>
    <property type="match status" value="1"/>
</dbReference>
<evidence type="ECO:0000313" key="2">
    <source>
        <dbReference type="Proteomes" id="UP000004690"/>
    </source>
</evidence>
<dbReference type="RefSeq" id="WP_008612873.1">
    <property type="nucleotide sequence ID" value="NZ_JH651379.1"/>
</dbReference>
<organism evidence="1 2">
    <name type="scientific">Galbibacter orientalis DSM 19592</name>
    <dbReference type="NCBI Taxonomy" id="926559"/>
    <lineage>
        <taxon>Bacteria</taxon>
        <taxon>Pseudomonadati</taxon>
        <taxon>Bacteroidota</taxon>
        <taxon>Flavobacteriia</taxon>
        <taxon>Flavobacteriales</taxon>
        <taxon>Flavobacteriaceae</taxon>
        <taxon>Galbibacter</taxon>
    </lineage>
</organism>
<dbReference type="OrthoDB" id="1123157at2"/>
<dbReference type="HOGENOM" id="CLU_046260_0_0_10"/>
<keyword evidence="2" id="KW-1185">Reference proteome</keyword>
<protein>
    <submittedName>
        <fullName evidence="1">Uncharacterized protein</fullName>
    </submittedName>
</protein>
<reference evidence="1 2" key="1">
    <citation type="submission" date="2012-02" db="EMBL/GenBank/DDBJ databases">
        <title>Improved High-Quality Draft genome of Joostella marina DSM 19592.</title>
        <authorList>
            <consortium name="US DOE Joint Genome Institute (JGI-PGF)"/>
            <person name="Lucas S."/>
            <person name="Copeland A."/>
            <person name="Lapidus A."/>
            <person name="Bruce D."/>
            <person name="Goodwin L."/>
            <person name="Pitluck S."/>
            <person name="Peters L."/>
            <person name="Chertkov O."/>
            <person name="Ovchinnikova G."/>
            <person name="Kyrpides N."/>
            <person name="Mavromatis K."/>
            <person name="Detter J.C."/>
            <person name="Han C."/>
            <person name="Land M."/>
            <person name="Hauser L."/>
            <person name="Markowitz V."/>
            <person name="Cheng J.-F."/>
            <person name="Hugenholtz P."/>
            <person name="Woyke T."/>
            <person name="Wu D."/>
            <person name="Tindall B."/>
            <person name="Brambilla E."/>
            <person name="Klenk H.-P."/>
            <person name="Eisen J.A."/>
        </authorList>
    </citation>
    <scope>NUCLEOTIDE SEQUENCE [LARGE SCALE GENOMIC DNA]</scope>
    <source>
        <strain evidence="1 2">DSM 19592</strain>
    </source>
</reference>
<dbReference type="STRING" id="926559.JoomaDRAFT_2458"/>
<gene>
    <name evidence="1" type="ORF">JoomaDRAFT_2458</name>
</gene>
<proteinExistence type="predicted"/>
<dbReference type="eggNOG" id="COG0400">
    <property type="taxonomic scope" value="Bacteria"/>
</dbReference>
<accession>I3C744</accession>
<dbReference type="InterPro" id="IPR029058">
    <property type="entry name" value="AB_hydrolase_fold"/>
</dbReference>
<dbReference type="Proteomes" id="UP000004690">
    <property type="component" value="Unassembled WGS sequence"/>
</dbReference>
<name>I3C744_9FLAO</name>
<dbReference type="SUPFAM" id="SSF53474">
    <property type="entry name" value="alpha/beta-Hydrolases"/>
    <property type="match status" value="1"/>
</dbReference>
<evidence type="ECO:0000313" key="1">
    <source>
        <dbReference type="EMBL" id="EIJ39437.1"/>
    </source>
</evidence>
<dbReference type="AlphaFoldDB" id="I3C744"/>